<feature type="domain" description="GGDEF" evidence="1">
    <location>
        <begin position="13"/>
        <end position="89"/>
    </location>
</feature>
<protein>
    <recommendedName>
        <fullName evidence="1">GGDEF domain-containing protein</fullName>
    </recommendedName>
</protein>
<dbReference type="PANTHER" id="PTHR45138:SF9">
    <property type="entry name" value="DIGUANYLATE CYCLASE DGCM-RELATED"/>
    <property type="match status" value="1"/>
</dbReference>
<sequence length="89" mass="10386">MEKEIERSQELDRSFSIIIFDIDDFKKYNDTYGHLVGDQLLQELARLMIKKCRSTDIIARYGGEEFVIILPETEYDGAVLVAERLRKSV</sequence>
<organism evidence="2">
    <name type="scientific">marine sediment metagenome</name>
    <dbReference type="NCBI Taxonomy" id="412755"/>
    <lineage>
        <taxon>unclassified sequences</taxon>
        <taxon>metagenomes</taxon>
        <taxon>ecological metagenomes</taxon>
    </lineage>
</organism>
<dbReference type="SMART" id="SM00267">
    <property type="entry name" value="GGDEF"/>
    <property type="match status" value="1"/>
</dbReference>
<gene>
    <name evidence="2" type="ORF">S01H4_60164</name>
</gene>
<name>X1F0A2_9ZZZZ</name>
<dbReference type="GO" id="GO:0043709">
    <property type="term" value="P:cell adhesion involved in single-species biofilm formation"/>
    <property type="evidence" value="ECO:0007669"/>
    <property type="project" value="TreeGrafter"/>
</dbReference>
<dbReference type="PROSITE" id="PS50887">
    <property type="entry name" value="GGDEF"/>
    <property type="match status" value="1"/>
</dbReference>
<reference evidence="2" key="1">
    <citation type="journal article" date="2014" name="Front. Microbiol.">
        <title>High frequency of phylogenetically diverse reductive dehalogenase-homologous genes in deep subseafloor sedimentary metagenomes.</title>
        <authorList>
            <person name="Kawai M."/>
            <person name="Futagami T."/>
            <person name="Toyoda A."/>
            <person name="Takaki Y."/>
            <person name="Nishi S."/>
            <person name="Hori S."/>
            <person name="Arai W."/>
            <person name="Tsubouchi T."/>
            <person name="Morono Y."/>
            <person name="Uchiyama I."/>
            <person name="Ito T."/>
            <person name="Fujiyama A."/>
            <person name="Inagaki F."/>
            <person name="Takami H."/>
        </authorList>
    </citation>
    <scope>NUCLEOTIDE SEQUENCE</scope>
    <source>
        <strain evidence="2">Expedition CK06-06</strain>
    </source>
</reference>
<comment type="caution">
    <text evidence="2">The sequence shown here is derived from an EMBL/GenBank/DDBJ whole genome shotgun (WGS) entry which is preliminary data.</text>
</comment>
<dbReference type="CDD" id="cd01949">
    <property type="entry name" value="GGDEF"/>
    <property type="match status" value="1"/>
</dbReference>
<dbReference type="InterPro" id="IPR000160">
    <property type="entry name" value="GGDEF_dom"/>
</dbReference>
<dbReference type="EMBL" id="BART01035414">
    <property type="protein sequence ID" value="GAH14253.1"/>
    <property type="molecule type" value="Genomic_DNA"/>
</dbReference>
<dbReference type="InterPro" id="IPR029787">
    <property type="entry name" value="Nucleotide_cyclase"/>
</dbReference>
<evidence type="ECO:0000259" key="1">
    <source>
        <dbReference type="PROSITE" id="PS50887"/>
    </source>
</evidence>
<dbReference type="GO" id="GO:0005886">
    <property type="term" value="C:plasma membrane"/>
    <property type="evidence" value="ECO:0007669"/>
    <property type="project" value="TreeGrafter"/>
</dbReference>
<dbReference type="InterPro" id="IPR050469">
    <property type="entry name" value="Diguanylate_Cyclase"/>
</dbReference>
<dbReference type="NCBIfam" id="TIGR00254">
    <property type="entry name" value="GGDEF"/>
    <property type="match status" value="1"/>
</dbReference>
<evidence type="ECO:0000313" key="2">
    <source>
        <dbReference type="EMBL" id="GAH14253.1"/>
    </source>
</evidence>
<feature type="non-terminal residue" evidence="2">
    <location>
        <position position="89"/>
    </location>
</feature>
<proteinExistence type="predicted"/>
<dbReference type="Pfam" id="PF00990">
    <property type="entry name" value="GGDEF"/>
    <property type="match status" value="1"/>
</dbReference>
<dbReference type="InterPro" id="IPR043128">
    <property type="entry name" value="Rev_trsase/Diguanyl_cyclase"/>
</dbReference>
<dbReference type="GO" id="GO:1902201">
    <property type="term" value="P:negative regulation of bacterial-type flagellum-dependent cell motility"/>
    <property type="evidence" value="ECO:0007669"/>
    <property type="project" value="TreeGrafter"/>
</dbReference>
<dbReference type="Gene3D" id="3.30.70.270">
    <property type="match status" value="1"/>
</dbReference>
<accession>X1F0A2</accession>
<dbReference type="GO" id="GO:0052621">
    <property type="term" value="F:diguanylate cyclase activity"/>
    <property type="evidence" value="ECO:0007669"/>
    <property type="project" value="TreeGrafter"/>
</dbReference>
<dbReference type="AlphaFoldDB" id="X1F0A2"/>
<dbReference type="PANTHER" id="PTHR45138">
    <property type="entry name" value="REGULATORY COMPONENTS OF SENSORY TRANSDUCTION SYSTEM"/>
    <property type="match status" value="1"/>
</dbReference>
<dbReference type="SUPFAM" id="SSF55073">
    <property type="entry name" value="Nucleotide cyclase"/>
    <property type="match status" value="1"/>
</dbReference>